<dbReference type="EMBL" id="JAKWBI020001509">
    <property type="protein sequence ID" value="KAJ2890500.1"/>
    <property type="molecule type" value="Genomic_DNA"/>
</dbReference>
<reference evidence="2" key="1">
    <citation type="submission" date="2022-07" db="EMBL/GenBank/DDBJ databases">
        <title>Draft genome sequence of Zalerion maritima ATCC 34329, a (micro)plastics degrading marine fungus.</title>
        <authorList>
            <person name="Paco A."/>
            <person name="Goncalves M.F.M."/>
            <person name="Rocha-Santos T.A.P."/>
            <person name="Alves A."/>
        </authorList>
    </citation>
    <scope>NUCLEOTIDE SEQUENCE</scope>
    <source>
        <strain evidence="2">ATCC 34329</strain>
    </source>
</reference>
<organism evidence="2 3">
    <name type="scientific">Zalerion maritima</name>
    <dbReference type="NCBI Taxonomy" id="339359"/>
    <lineage>
        <taxon>Eukaryota</taxon>
        <taxon>Fungi</taxon>
        <taxon>Dikarya</taxon>
        <taxon>Ascomycota</taxon>
        <taxon>Pezizomycotina</taxon>
        <taxon>Sordariomycetes</taxon>
        <taxon>Lulworthiomycetidae</taxon>
        <taxon>Lulworthiales</taxon>
        <taxon>Lulworthiaceae</taxon>
        <taxon>Zalerion</taxon>
    </lineage>
</organism>
<keyword evidence="3" id="KW-1185">Reference proteome</keyword>
<feature type="compositionally biased region" description="Basic and acidic residues" evidence="1">
    <location>
        <begin position="220"/>
        <end position="230"/>
    </location>
</feature>
<evidence type="ECO:0000313" key="2">
    <source>
        <dbReference type="EMBL" id="KAJ2890500.1"/>
    </source>
</evidence>
<evidence type="ECO:0000256" key="1">
    <source>
        <dbReference type="SAM" id="MobiDB-lite"/>
    </source>
</evidence>
<proteinExistence type="predicted"/>
<evidence type="ECO:0000313" key="3">
    <source>
        <dbReference type="Proteomes" id="UP001201980"/>
    </source>
</evidence>
<feature type="region of interest" description="Disordered" evidence="1">
    <location>
        <begin position="220"/>
        <end position="265"/>
    </location>
</feature>
<feature type="region of interest" description="Disordered" evidence="1">
    <location>
        <begin position="295"/>
        <end position="323"/>
    </location>
</feature>
<dbReference type="AlphaFoldDB" id="A0AAD5RFC9"/>
<protein>
    <submittedName>
        <fullName evidence="2">Uncharacterized protein</fullName>
    </submittedName>
</protein>
<name>A0AAD5RFC9_9PEZI</name>
<feature type="compositionally biased region" description="Polar residues" evidence="1">
    <location>
        <begin position="231"/>
        <end position="244"/>
    </location>
</feature>
<comment type="caution">
    <text evidence="2">The sequence shown here is derived from an EMBL/GenBank/DDBJ whole genome shotgun (WGS) entry which is preliminary data.</text>
</comment>
<gene>
    <name evidence="2" type="ORF">MKZ38_001805</name>
</gene>
<dbReference type="Proteomes" id="UP001201980">
    <property type="component" value="Unassembled WGS sequence"/>
</dbReference>
<accession>A0AAD5RFC9</accession>
<sequence length="323" mass="37047">METRPELYNYCAFVLRSLLVDSKLGTLADTFSHDLECLIQNAHLPLDWVSINIALDFAARAIEKHLIAYSHSPSGPSTSGDNKALSLQLHCIPPLRRSPVPPNNNKVGHGSCLRDNEDPADTTSVRAMLEPSPSGFFFVPALVIAVKFWHEDYTLASNLNTVLAHIMGIDKQKFGTMEMLFFVIVLDWNAFVDVSERVQSGAWKRRWESWLMKHKGEREWEQRPERDLNHQTESSVSQDLSGQRVQRRMGTLRPKQNKRDWDELGHDDDYPGIQDIIPNKKKKRKQLVYIQTRARRGHDKRRNTGIESDDELAAGEIKRQRVV</sequence>